<dbReference type="Pfam" id="PF11887">
    <property type="entry name" value="Mce4_CUP1"/>
    <property type="match status" value="1"/>
</dbReference>
<evidence type="ECO:0000256" key="1">
    <source>
        <dbReference type="SAM" id="MobiDB-lite"/>
    </source>
</evidence>
<protein>
    <submittedName>
        <fullName evidence="4">MCE family protein</fullName>
    </submittedName>
</protein>
<evidence type="ECO:0000313" key="4">
    <source>
        <dbReference type="EMBL" id="WUV44241.1"/>
    </source>
</evidence>
<keyword evidence="5" id="KW-1185">Reference proteome</keyword>
<feature type="domain" description="Mce/MlaD" evidence="2">
    <location>
        <begin position="42"/>
        <end position="116"/>
    </location>
</feature>
<evidence type="ECO:0000313" key="5">
    <source>
        <dbReference type="Proteomes" id="UP001432062"/>
    </source>
</evidence>
<proteinExistence type="predicted"/>
<dbReference type="InterPro" id="IPR005693">
    <property type="entry name" value="Mce"/>
</dbReference>
<organism evidence="4 5">
    <name type="scientific">Nocardia vinacea</name>
    <dbReference type="NCBI Taxonomy" id="96468"/>
    <lineage>
        <taxon>Bacteria</taxon>
        <taxon>Bacillati</taxon>
        <taxon>Actinomycetota</taxon>
        <taxon>Actinomycetes</taxon>
        <taxon>Mycobacteriales</taxon>
        <taxon>Nocardiaceae</taxon>
        <taxon>Nocardia</taxon>
    </lineage>
</organism>
<dbReference type="PROSITE" id="PS51257">
    <property type="entry name" value="PROKAR_LIPOPROTEIN"/>
    <property type="match status" value="1"/>
</dbReference>
<dbReference type="Pfam" id="PF02470">
    <property type="entry name" value="MlaD"/>
    <property type="match status" value="1"/>
</dbReference>
<dbReference type="NCBIfam" id="TIGR00996">
    <property type="entry name" value="Mtu_fam_mce"/>
    <property type="match status" value="1"/>
</dbReference>
<dbReference type="PANTHER" id="PTHR33371:SF15">
    <property type="entry name" value="LIPOPROTEIN LPRN"/>
    <property type="match status" value="1"/>
</dbReference>
<evidence type="ECO:0000259" key="2">
    <source>
        <dbReference type="Pfam" id="PF02470"/>
    </source>
</evidence>
<dbReference type="InterPro" id="IPR024516">
    <property type="entry name" value="Mce_C"/>
</dbReference>
<dbReference type="Proteomes" id="UP001432062">
    <property type="component" value="Chromosome"/>
</dbReference>
<feature type="region of interest" description="Disordered" evidence="1">
    <location>
        <begin position="352"/>
        <end position="374"/>
    </location>
</feature>
<evidence type="ECO:0000259" key="3">
    <source>
        <dbReference type="Pfam" id="PF11887"/>
    </source>
</evidence>
<dbReference type="InterPro" id="IPR003399">
    <property type="entry name" value="Mce/MlaD"/>
</dbReference>
<dbReference type="InterPro" id="IPR052336">
    <property type="entry name" value="MlaD_Phospholipid_Transporter"/>
</dbReference>
<name>A0ABZ1YQM0_9NOCA</name>
<reference evidence="4" key="1">
    <citation type="submission" date="2022-10" db="EMBL/GenBank/DDBJ databases">
        <title>The complete genomes of actinobacterial strains from the NBC collection.</title>
        <authorList>
            <person name="Joergensen T.S."/>
            <person name="Alvarez Arevalo M."/>
            <person name="Sterndorff E.B."/>
            <person name="Faurdal D."/>
            <person name="Vuksanovic O."/>
            <person name="Mourched A.-S."/>
            <person name="Charusanti P."/>
            <person name="Shaw S."/>
            <person name="Blin K."/>
            <person name="Weber T."/>
        </authorList>
    </citation>
    <scope>NUCLEOTIDE SEQUENCE</scope>
    <source>
        <strain evidence="4">NBC_01482</strain>
    </source>
</reference>
<dbReference type="EMBL" id="CP109441">
    <property type="protein sequence ID" value="WUV44241.1"/>
    <property type="molecule type" value="Genomic_DNA"/>
</dbReference>
<gene>
    <name evidence="4" type="ORF">OG563_34455</name>
</gene>
<sequence length="374" mass="39545">MKPSIRRQTGSVLLLGALLSAGCRFDGANSIPLPGNAIHHGAYTVRVQLRDTQNLIANSLVKADNVTVGTITAITVRDYIGDITVEIDKSVQVPANSTARLAQTSVLGAQYLELITPKDGKTDRPLRDGDVIPLSATTEYPATEDVLAALSLVLNGGGLEQIRTIMTELNDAFGGREDAINRSFARLVAFVDGLDTQRDNIVRAIDSLDGFSKELAAQKDTLGVGIEQIQPALAVLNDQKTQLTTMLDRVGAFGAQAAQVLHSSRDDLTADLHNLQPTLTQLAAAGSDLAGSLLVALSFPFPVTVAERAVKGDYVNLFLTLDLTVEGIQNKVIGSIPFNRLVPMSNRAANPLIAPTQPASGDLPATADPNGGPR</sequence>
<feature type="domain" description="Mammalian cell entry C-terminal" evidence="3">
    <location>
        <begin position="124"/>
        <end position="283"/>
    </location>
</feature>
<dbReference type="PANTHER" id="PTHR33371">
    <property type="entry name" value="INTERMEMBRANE PHOSPHOLIPID TRANSPORT SYSTEM BINDING PROTEIN MLAD-RELATED"/>
    <property type="match status" value="1"/>
</dbReference>
<dbReference type="RefSeq" id="WP_329407114.1">
    <property type="nucleotide sequence ID" value="NZ_CP109441.1"/>
</dbReference>
<accession>A0ABZ1YQM0</accession>